<keyword evidence="1" id="KW-0175">Coiled coil</keyword>
<feature type="coiled-coil region" evidence="1">
    <location>
        <begin position="641"/>
        <end position="675"/>
    </location>
</feature>
<dbReference type="Proteomes" id="UP001197609">
    <property type="component" value="Unassembled WGS sequence"/>
</dbReference>
<evidence type="ECO:0000313" key="3">
    <source>
        <dbReference type="EMBL" id="MBZ0159003.1"/>
    </source>
</evidence>
<comment type="caution">
    <text evidence="3">The sequence shown here is derived from an EMBL/GenBank/DDBJ whole genome shotgun (WGS) entry which is preliminary data.</text>
</comment>
<keyword evidence="2" id="KW-0732">Signal</keyword>
<dbReference type="EMBL" id="JAIOIU010000029">
    <property type="protein sequence ID" value="MBZ0159003.1"/>
    <property type="molecule type" value="Genomic_DNA"/>
</dbReference>
<feature type="signal peptide" evidence="2">
    <location>
        <begin position="1"/>
        <end position="25"/>
    </location>
</feature>
<reference evidence="3 4" key="1">
    <citation type="journal article" date="2021" name="bioRxiv">
        <title>Unraveling nitrogen, sulfur and carbon metabolic pathways and microbial community transcriptional responses to substrate deprivation and toxicity stresses in a bioreactor mimicking anoxic brackish coastal sediment conditions.</title>
        <authorList>
            <person name="Martins P.D."/>
            <person name="Echeveste M.J."/>
            <person name="Arshad A."/>
            <person name="Kurth J."/>
            <person name="Ouboter H."/>
            <person name="Jetten M.S.M."/>
            <person name="Welte C.U."/>
        </authorList>
    </citation>
    <scope>NUCLEOTIDE SEQUENCE [LARGE SCALE GENOMIC DNA]</scope>
    <source>
        <strain evidence="3">MAG_38</strain>
    </source>
</reference>
<organism evidence="3 4">
    <name type="scientific">Candidatus Methylomirabilis tolerans</name>
    <dbReference type="NCBI Taxonomy" id="3123416"/>
    <lineage>
        <taxon>Bacteria</taxon>
        <taxon>Candidatus Methylomirabilota</taxon>
        <taxon>Candidatus Methylomirabilia</taxon>
        <taxon>Candidatus Methylomirabilales</taxon>
        <taxon>Candidatus Methylomirabilaceae</taxon>
        <taxon>Candidatus Methylomirabilis</taxon>
    </lineage>
</organism>
<protein>
    <submittedName>
        <fullName evidence="3">DUF4139 domain-containing protein</fullName>
    </submittedName>
</protein>
<dbReference type="PANTHER" id="PTHR38075:SF1">
    <property type="entry name" value="DUF4139 DOMAIN-CONTAINING PROTEIN"/>
    <property type="match status" value="1"/>
</dbReference>
<evidence type="ECO:0000256" key="1">
    <source>
        <dbReference type="SAM" id="Coils"/>
    </source>
</evidence>
<feature type="chain" id="PRO_5042615316" evidence="2">
    <location>
        <begin position="26"/>
        <end position="686"/>
    </location>
</feature>
<evidence type="ECO:0000313" key="4">
    <source>
        <dbReference type="Proteomes" id="UP001197609"/>
    </source>
</evidence>
<proteinExistence type="predicted"/>
<accession>A0AAJ1AGG5</accession>
<gene>
    <name evidence="3" type="ORF">K8G79_02475</name>
</gene>
<dbReference type="AlphaFoldDB" id="A0AAJ1AGG5"/>
<dbReference type="PANTHER" id="PTHR38075">
    <property type="entry name" value="DUF4139 DOMAIN-CONTAINING PROTEIN"/>
    <property type="match status" value="1"/>
</dbReference>
<name>A0AAJ1AGG5_9BACT</name>
<evidence type="ECO:0000256" key="2">
    <source>
        <dbReference type="SAM" id="SignalP"/>
    </source>
</evidence>
<sequence>MSRMVRLVGLVVLLALGVVAPAAGATIEPAGKSGSTVLLPLSEVVLYSSGVGYFQRNGSIEGRGDAELRFKVDNVNDLLKSLVIQDFDGGQISAVTYDSRDPISKALKSFAVDLTASPGLGQLLEQLRGERIEAAAPNPIQGTILGVEKKREKVGEKEFTEVEYLNLVTADGLRSLPLAQVQRIRLANEQLNAELRQALEVLASSHDVQKKTVRLQFDGKGRRRVRVGYIVETPVWKTSYRLSLSEASRPFLQGWAIVENTSDEDWEHVKLSLISGRPISFRMELYEPLYVKRPLVVSELYESLRPQVHEQAVADLSERPAEAETAQTLMGIAPRMRAMRAMPPAMLAPRASEVDLQQGVTSTSQAMETGELFQYSISAPLSLPRRQSALLPIVNEEVRGDKLSIYNERVHAKYPMNGFRLKNSTVLHLMQGPITVFDGGIYGGDARIEDLPPGQERIISYALDLKADVAVQATPEKEEVVTASLRKGTLLVTRKYVEEKGYQVNNRDQKAKVVLIEHPLRQDWRLVKPAEPAELTRDLYRFKVTTNAGGGARLLVREEKQAQQTVRLIDSGPETIGYYVQAKQVSPKVKEALQKVIALRDRLDQTAAGRNRLEQRTKDITQEQGRIRENMAKLAQNSELYNRYVGKLNQQETDIENLRKEIESLKTVEDRQKRELNDYLLGLDLD</sequence>